<dbReference type="PROSITE" id="PS50262">
    <property type="entry name" value="G_PROTEIN_RECEP_F1_2"/>
    <property type="match status" value="1"/>
</dbReference>
<dbReference type="InterPro" id="IPR017452">
    <property type="entry name" value="GPCR_Rhodpsn_7TM"/>
</dbReference>
<evidence type="ECO:0000256" key="5">
    <source>
        <dbReference type="ARBA" id="ARBA00023136"/>
    </source>
</evidence>
<dbReference type="PANTHER" id="PTHR45695">
    <property type="entry name" value="LEUCOKININ RECEPTOR-RELATED"/>
    <property type="match status" value="1"/>
</dbReference>
<evidence type="ECO:0000256" key="3">
    <source>
        <dbReference type="ARBA" id="ARBA00022989"/>
    </source>
</evidence>
<dbReference type="GO" id="GO:0005886">
    <property type="term" value="C:plasma membrane"/>
    <property type="evidence" value="ECO:0007669"/>
    <property type="project" value="TreeGrafter"/>
</dbReference>
<keyword evidence="5 9" id="KW-0472">Membrane</keyword>
<feature type="transmembrane region" description="Helical" evidence="9">
    <location>
        <begin position="84"/>
        <end position="104"/>
    </location>
</feature>
<dbReference type="FunFam" id="1.20.1070.10:FF:000291">
    <property type="entry name" value="Predicted protein"/>
    <property type="match status" value="1"/>
</dbReference>
<dbReference type="PANTHER" id="PTHR45695:SF9">
    <property type="entry name" value="LEUCOKININ RECEPTOR"/>
    <property type="match status" value="1"/>
</dbReference>
<evidence type="ECO:0000256" key="2">
    <source>
        <dbReference type="ARBA" id="ARBA00022692"/>
    </source>
</evidence>
<evidence type="ECO:0000256" key="7">
    <source>
        <dbReference type="ARBA" id="ARBA00023224"/>
    </source>
</evidence>
<keyword evidence="7 8" id="KW-0807">Transducer</keyword>
<dbReference type="Gene3D" id="1.20.1070.10">
    <property type="entry name" value="Rhodopsin 7-helix transmembrane proteins"/>
    <property type="match status" value="1"/>
</dbReference>
<organism evidence="11 12">
    <name type="scientific">Pocillopora damicornis</name>
    <name type="common">Cauliflower coral</name>
    <name type="synonym">Millepora damicornis</name>
    <dbReference type="NCBI Taxonomy" id="46731"/>
    <lineage>
        <taxon>Eukaryota</taxon>
        <taxon>Metazoa</taxon>
        <taxon>Cnidaria</taxon>
        <taxon>Anthozoa</taxon>
        <taxon>Hexacorallia</taxon>
        <taxon>Scleractinia</taxon>
        <taxon>Astrocoeniina</taxon>
        <taxon>Pocilloporidae</taxon>
        <taxon>Pocillopora</taxon>
    </lineage>
</organism>
<feature type="transmembrane region" description="Helical" evidence="9">
    <location>
        <begin position="124"/>
        <end position="144"/>
    </location>
</feature>
<dbReference type="OrthoDB" id="10037617at2759"/>
<gene>
    <name evidence="11" type="ORF">pdam_00009498</name>
</gene>
<comment type="subcellular location">
    <subcellularLocation>
        <location evidence="1">Membrane</location>
        <topology evidence="1">Multi-pass membrane protein</topology>
    </subcellularLocation>
</comment>
<accession>A0A3M6UYM9</accession>
<keyword evidence="6 8" id="KW-0675">Receptor</keyword>
<protein>
    <recommendedName>
        <fullName evidence="10">G-protein coupled receptors family 1 profile domain-containing protein</fullName>
    </recommendedName>
</protein>
<dbReference type="PROSITE" id="PS00237">
    <property type="entry name" value="G_PROTEIN_RECEP_F1_1"/>
    <property type="match status" value="1"/>
</dbReference>
<sequence length="356" mass="40999">MAEPRQIVFFLGYQHEIRALSEKWNKILMFTCRDDKAINSLDSNMELGFTLAYAVTMIVALQGNILLMYIVWRRHETRTLTSFLFVNMAIADLLIAVFQMPFSMAHFYVSEFTGAVGNLFCRSVMYLVNVSMTASIFSLVVMAFDRYFAVIHPFRRTIWFRRAKIILPVIWIASWTLMVVTPFSYMAEDSLGKCFYTEEHIPRVPYWTYLLLINYIMPLAIISALYIAIARKIWFHEIPGQLESSRLQPDEQIPKKKVLRTLVIVVVVFAVCWFPMQALQMNLAVTAGLTWHPIAIYSIYWLGQANSAINPWLYIGLNGKMNAAFKRMIRCHGQGNTLSHRLSTATIRSNTAVTTV</sequence>
<name>A0A3M6UYM9_POCDA</name>
<feature type="transmembrane region" description="Helical" evidence="9">
    <location>
        <begin position="206"/>
        <end position="229"/>
    </location>
</feature>
<evidence type="ECO:0000256" key="8">
    <source>
        <dbReference type="RuleBase" id="RU000688"/>
    </source>
</evidence>
<keyword evidence="2 8" id="KW-0812">Transmembrane</keyword>
<reference evidence="11 12" key="1">
    <citation type="journal article" date="2018" name="Sci. Rep.">
        <title>Comparative analysis of the Pocillopora damicornis genome highlights role of immune system in coral evolution.</title>
        <authorList>
            <person name="Cunning R."/>
            <person name="Bay R.A."/>
            <person name="Gillette P."/>
            <person name="Baker A.C."/>
            <person name="Traylor-Knowles N."/>
        </authorList>
    </citation>
    <scope>NUCLEOTIDE SEQUENCE [LARGE SCALE GENOMIC DNA]</scope>
    <source>
        <strain evidence="11">RSMAS</strain>
        <tissue evidence="11">Whole animal</tissue>
    </source>
</reference>
<evidence type="ECO:0000259" key="10">
    <source>
        <dbReference type="PROSITE" id="PS50262"/>
    </source>
</evidence>
<evidence type="ECO:0000256" key="4">
    <source>
        <dbReference type="ARBA" id="ARBA00023040"/>
    </source>
</evidence>
<dbReference type="PRINTS" id="PR00237">
    <property type="entry name" value="GPCRRHODOPSN"/>
</dbReference>
<comment type="caution">
    <text evidence="11">The sequence shown here is derived from an EMBL/GenBank/DDBJ whole genome shotgun (WGS) entry which is preliminary data.</text>
</comment>
<keyword evidence="3 9" id="KW-1133">Transmembrane helix</keyword>
<feature type="transmembrane region" description="Helical" evidence="9">
    <location>
        <begin position="51"/>
        <end position="72"/>
    </location>
</feature>
<feature type="transmembrane region" description="Helical" evidence="9">
    <location>
        <begin position="165"/>
        <end position="186"/>
    </location>
</feature>
<keyword evidence="4 8" id="KW-0297">G-protein coupled receptor</keyword>
<dbReference type="InterPro" id="IPR000276">
    <property type="entry name" value="GPCR_Rhodpsn"/>
</dbReference>
<dbReference type="SUPFAM" id="SSF81321">
    <property type="entry name" value="Family A G protein-coupled receptor-like"/>
    <property type="match status" value="1"/>
</dbReference>
<keyword evidence="12" id="KW-1185">Reference proteome</keyword>
<proteinExistence type="inferred from homology"/>
<evidence type="ECO:0000313" key="11">
    <source>
        <dbReference type="EMBL" id="RMX58727.1"/>
    </source>
</evidence>
<dbReference type="GO" id="GO:0004930">
    <property type="term" value="F:G protein-coupled receptor activity"/>
    <property type="evidence" value="ECO:0007669"/>
    <property type="project" value="UniProtKB-KW"/>
</dbReference>
<dbReference type="Proteomes" id="UP000275408">
    <property type="component" value="Unassembled WGS sequence"/>
</dbReference>
<feature type="transmembrane region" description="Helical" evidence="9">
    <location>
        <begin position="258"/>
        <end position="276"/>
    </location>
</feature>
<dbReference type="EMBL" id="RCHS01000461">
    <property type="protein sequence ID" value="RMX58727.1"/>
    <property type="molecule type" value="Genomic_DNA"/>
</dbReference>
<evidence type="ECO:0000256" key="1">
    <source>
        <dbReference type="ARBA" id="ARBA00004141"/>
    </source>
</evidence>
<dbReference type="Pfam" id="PF00001">
    <property type="entry name" value="7tm_1"/>
    <property type="match status" value="1"/>
</dbReference>
<comment type="similarity">
    <text evidence="8">Belongs to the G-protein coupled receptor 1 family.</text>
</comment>
<dbReference type="SMART" id="SM01381">
    <property type="entry name" value="7TM_GPCR_Srsx"/>
    <property type="match status" value="1"/>
</dbReference>
<evidence type="ECO:0000313" key="12">
    <source>
        <dbReference type="Proteomes" id="UP000275408"/>
    </source>
</evidence>
<evidence type="ECO:0000256" key="9">
    <source>
        <dbReference type="SAM" id="Phobius"/>
    </source>
</evidence>
<dbReference type="STRING" id="46731.A0A3M6UYM9"/>
<dbReference type="AlphaFoldDB" id="A0A3M6UYM9"/>
<feature type="domain" description="G-protein coupled receptors family 1 profile" evidence="10">
    <location>
        <begin position="63"/>
        <end position="314"/>
    </location>
</feature>
<evidence type="ECO:0000256" key="6">
    <source>
        <dbReference type="ARBA" id="ARBA00023170"/>
    </source>
</evidence>